<accession>A0A480ADZ9</accession>
<sequence>MNKIRLYIDEDSMDEDFVQALRSRNVDVLTVADVGMLYKSDREQLSWAKENNRVIFSFNARDFYYIHTTLLEEESSHAGIILAPQQRYSIGELMRGVLRLINTKSAEDMQGQVEFLSNWVY</sequence>
<dbReference type="InterPro" id="IPR041049">
    <property type="entry name" value="DUF5615"/>
</dbReference>
<evidence type="ECO:0000259" key="1">
    <source>
        <dbReference type="Pfam" id="PF18480"/>
    </source>
</evidence>
<comment type="caution">
    <text evidence="2">The sequence shown here is derived from an EMBL/GenBank/DDBJ whole genome shotgun (WGS) entry which is preliminary data.</text>
</comment>
<dbReference type="RefSeq" id="WP_137907069.1">
    <property type="nucleotide sequence ID" value="NZ_BJCF01000007.1"/>
</dbReference>
<dbReference type="OrthoDB" id="3216372at2"/>
<feature type="domain" description="DUF5615" evidence="1">
    <location>
        <begin position="5"/>
        <end position="115"/>
    </location>
</feature>
<organism evidence="2 3">
    <name type="scientific">Dolichospermum planctonicum</name>
    <dbReference type="NCBI Taxonomy" id="136072"/>
    <lineage>
        <taxon>Bacteria</taxon>
        <taxon>Bacillati</taxon>
        <taxon>Cyanobacteriota</taxon>
        <taxon>Cyanophyceae</taxon>
        <taxon>Nostocales</taxon>
        <taxon>Aphanizomenonaceae</taxon>
        <taxon>Dolichospermum</taxon>
    </lineage>
</organism>
<dbReference type="Pfam" id="PF18480">
    <property type="entry name" value="DUF5615"/>
    <property type="match status" value="1"/>
</dbReference>
<gene>
    <name evidence="2" type="ORF">NIES80_10260</name>
</gene>
<evidence type="ECO:0000313" key="3">
    <source>
        <dbReference type="Proteomes" id="UP000299367"/>
    </source>
</evidence>
<evidence type="ECO:0000313" key="2">
    <source>
        <dbReference type="EMBL" id="GCL41331.1"/>
    </source>
</evidence>
<dbReference type="EMBL" id="BJCF01000007">
    <property type="protein sequence ID" value="GCL41331.1"/>
    <property type="molecule type" value="Genomic_DNA"/>
</dbReference>
<protein>
    <recommendedName>
        <fullName evidence="1">DUF5615 domain-containing protein</fullName>
    </recommendedName>
</protein>
<dbReference type="Proteomes" id="UP000299367">
    <property type="component" value="Unassembled WGS sequence"/>
</dbReference>
<proteinExistence type="predicted"/>
<dbReference type="AlphaFoldDB" id="A0A480ADZ9"/>
<name>A0A480ADZ9_9CYAN</name>
<reference evidence="3" key="1">
    <citation type="submission" date="2019-02" db="EMBL/GenBank/DDBJ databases">
        <title>Draft genome sequence of Dolichospermum planctonicum NIES-80.</title>
        <authorList>
            <person name="Yamaguchi H."/>
            <person name="Suzuki S."/>
            <person name="Kawachi M."/>
        </authorList>
    </citation>
    <scope>NUCLEOTIDE SEQUENCE [LARGE SCALE GENOMIC DNA]</scope>
    <source>
        <strain evidence="3">NIES-80</strain>
    </source>
</reference>